<feature type="region of interest" description="Disordered" evidence="1">
    <location>
        <begin position="77"/>
        <end position="279"/>
    </location>
</feature>
<keyword evidence="2" id="KW-0732">Signal</keyword>
<feature type="signal peptide" evidence="2">
    <location>
        <begin position="1"/>
        <end position="19"/>
    </location>
</feature>
<evidence type="ECO:0000313" key="3">
    <source>
        <dbReference type="EMBL" id="CAH2063067.1"/>
    </source>
</evidence>
<organism evidence="3 4">
    <name type="scientific">Iphiclides podalirius</name>
    <name type="common">scarce swallowtail</name>
    <dbReference type="NCBI Taxonomy" id="110791"/>
    <lineage>
        <taxon>Eukaryota</taxon>
        <taxon>Metazoa</taxon>
        <taxon>Ecdysozoa</taxon>
        <taxon>Arthropoda</taxon>
        <taxon>Hexapoda</taxon>
        <taxon>Insecta</taxon>
        <taxon>Pterygota</taxon>
        <taxon>Neoptera</taxon>
        <taxon>Endopterygota</taxon>
        <taxon>Lepidoptera</taxon>
        <taxon>Glossata</taxon>
        <taxon>Ditrysia</taxon>
        <taxon>Papilionoidea</taxon>
        <taxon>Papilionidae</taxon>
        <taxon>Papilioninae</taxon>
        <taxon>Iphiclides</taxon>
    </lineage>
</organism>
<dbReference type="Proteomes" id="UP000837857">
    <property type="component" value="Chromosome 3"/>
</dbReference>
<dbReference type="EMBL" id="OW152815">
    <property type="protein sequence ID" value="CAH2063067.1"/>
    <property type="molecule type" value="Genomic_DNA"/>
</dbReference>
<evidence type="ECO:0000313" key="4">
    <source>
        <dbReference type="Proteomes" id="UP000837857"/>
    </source>
</evidence>
<evidence type="ECO:0000256" key="1">
    <source>
        <dbReference type="SAM" id="MobiDB-lite"/>
    </source>
</evidence>
<evidence type="ECO:0008006" key="5">
    <source>
        <dbReference type="Google" id="ProtNLM"/>
    </source>
</evidence>
<evidence type="ECO:0000256" key="2">
    <source>
        <dbReference type="SAM" id="SignalP"/>
    </source>
</evidence>
<feature type="compositionally biased region" description="Low complexity" evidence="1">
    <location>
        <begin position="155"/>
        <end position="217"/>
    </location>
</feature>
<accession>A0ABN8IT45</accession>
<sequence>MNFINEFLLLLTATLQCEGSLSLLGGILSTAHEHIHSRVHDVAGAVLGTINKGLNLNLEGHLGVNQQRQPGYDYETTHGQDVISNNPYYNNYGSHVNEYRPNTNGGVQQPINNNQRPYVPNSNGYNRPAQNSYNNFNEQYENQYSGYPNNKYEHNQQNPNNNNFGYNQPRPDNQNYGAGNNYPNNQNQGYPYKQNQGNPNNPNYSNNNDYHNQNDYNKPNSGNPIYNGQGQKYPKPISTPAARPEYSETTTLSNGDDTNEDEDDKSTENTTEDLPLFIPLGPNDYVYGGDKINVTAPKRQTNNKPQTAQEEDFPIDIRFKDE</sequence>
<proteinExistence type="predicted"/>
<gene>
    <name evidence="3" type="ORF">IPOD504_LOCUS12364</name>
</gene>
<reference evidence="3" key="1">
    <citation type="submission" date="2022-03" db="EMBL/GenBank/DDBJ databases">
        <authorList>
            <person name="Martin H S."/>
        </authorList>
    </citation>
    <scope>NUCLEOTIDE SEQUENCE</scope>
</reference>
<feature type="compositionally biased region" description="Polar residues" evidence="1">
    <location>
        <begin position="77"/>
        <end position="129"/>
    </location>
</feature>
<feature type="compositionally biased region" description="Low complexity" evidence="1">
    <location>
        <begin position="130"/>
        <end position="145"/>
    </location>
</feature>
<feature type="compositionally biased region" description="Polar residues" evidence="1">
    <location>
        <begin position="298"/>
        <end position="308"/>
    </location>
</feature>
<protein>
    <recommendedName>
        <fullName evidence="5">GATA zinc finger domain-containing protein 14-like</fullName>
    </recommendedName>
</protein>
<keyword evidence="4" id="KW-1185">Reference proteome</keyword>
<feature type="non-terminal residue" evidence="3">
    <location>
        <position position="322"/>
    </location>
</feature>
<feature type="region of interest" description="Disordered" evidence="1">
    <location>
        <begin position="296"/>
        <end position="322"/>
    </location>
</feature>
<feature type="compositionally biased region" description="Polar residues" evidence="1">
    <location>
        <begin position="247"/>
        <end position="256"/>
    </location>
</feature>
<name>A0ABN8IT45_9NEOP</name>
<feature type="chain" id="PRO_5047165441" description="GATA zinc finger domain-containing protein 14-like" evidence="2">
    <location>
        <begin position="20"/>
        <end position="322"/>
    </location>
</feature>
<feature type="compositionally biased region" description="Polar residues" evidence="1">
    <location>
        <begin position="218"/>
        <end position="230"/>
    </location>
</feature>